<proteinExistence type="predicted"/>
<protein>
    <submittedName>
        <fullName evidence="1">Uncharacterized protein</fullName>
    </submittedName>
</protein>
<dbReference type="EMBL" id="HACA01004401">
    <property type="protein sequence ID" value="CDW21762.1"/>
    <property type="molecule type" value="Transcribed_RNA"/>
</dbReference>
<reference evidence="1" key="1">
    <citation type="submission" date="2014-05" db="EMBL/GenBank/DDBJ databases">
        <authorList>
            <person name="Chronopoulou M."/>
        </authorList>
    </citation>
    <scope>NUCLEOTIDE SEQUENCE</scope>
    <source>
        <tissue evidence="1">Whole organism</tissue>
    </source>
</reference>
<sequence length="71" mass="8197">MYTINSPSLRFRCRYFCSMTSGYRSYFSLFLDGLIHKISSKCHFSSSTQCFASPRKFINPISFTFNLKSAA</sequence>
<evidence type="ECO:0000313" key="1">
    <source>
        <dbReference type="EMBL" id="CDW21762.1"/>
    </source>
</evidence>
<accession>A0A0K2T863</accession>
<name>A0A0K2T863_LEPSM</name>
<dbReference type="AlphaFoldDB" id="A0A0K2T863"/>
<organism evidence="1">
    <name type="scientific">Lepeophtheirus salmonis</name>
    <name type="common">Salmon louse</name>
    <name type="synonym">Caligus salmonis</name>
    <dbReference type="NCBI Taxonomy" id="72036"/>
    <lineage>
        <taxon>Eukaryota</taxon>
        <taxon>Metazoa</taxon>
        <taxon>Ecdysozoa</taxon>
        <taxon>Arthropoda</taxon>
        <taxon>Crustacea</taxon>
        <taxon>Multicrustacea</taxon>
        <taxon>Hexanauplia</taxon>
        <taxon>Copepoda</taxon>
        <taxon>Siphonostomatoida</taxon>
        <taxon>Caligidae</taxon>
        <taxon>Lepeophtheirus</taxon>
    </lineage>
</organism>